<keyword evidence="2" id="KW-0378">Hydrolase</keyword>
<evidence type="ECO:0000256" key="4">
    <source>
        <dbReference type="PIRSR" id="PIRSR601559-51"/>
    </source>
</evidence>
<keyword evidence="7" id="KW-1185">Reference proteome</keyword>
<dbReference type="STRING" id="926569.ANT_02320"/>
<keyword evidence="1 4" id="KW-0479">Metal-binding</keyword>
<dbReference type="PROSITE" id="PS51347">
    <property type="entry name" value="PHOSPHOTRIESTERASE_2"/>
    <property type="match status" value="1"/>
</dbReference>
<feature type="binding site" description="via carbamate group" evidence="4">
    <location>
        <position position="143"/>
    </location>
    <ligand>
        <name>Zn(2+)</name>
        <dbReference type="ChEBI" id="CHEBI:29105"/>
        <label>1</label>
    </ligand>
</feature>
<dbReference type="GO" id="GO:0008270">
    <property type="term" value="F:zinc ion binding"/>
    <property type="evidence" value="ECO:0007669"/>
    <property type="project" value="InterPro"/>
</dbReference>
<feature type="modified residue" description="N6-carboxylysine" evidence="3 5">
    <location>
        <position position="143"/>
    </location>
</feature>
<comment type="cofactor">
    <cofactor evidence="4">
        <name>a divalent metal cation</name>
        <dbReference type="ChEBI" id="CHEBI:60240"/>
    </cofactor>
    <text evidence="4">Binds 2 divalent metal cations per subunit.</text>
</comment>
<feature type="binding site" evidence="4">
    <location>
        <position position="176"/>
    </location>
    <ligand>
        <name>Zn(2+)</name>
        <dbReference type="ChEBI" id="CHEBI:29105"/>
        <label>2</label>
    </ligand>
</feature>
<protein>
    <submittedName>
        <fullName evidence="6">Phosphotriesterase</fullName>
    </submittedName>
</protein>
<feature type="binding site" evidence="4">
    <location>
        <position position="28"/>
    </location>
    <ligand>
        <name>Zn(2+)</name>
        <dbReference type="ChEBI" id="CHEBI:29105"/>
        <label>1</label>
    </ligand>
</feature>
<dbReference type="Proteomes" id="UP000008922">
    <property type="component" value="Chromosome"/>
</dbReference>
<dbReference type="InterPro" id="IPR001559">
    <property type="entry name" value="Phosphotriesterase"/>
</dbReference>
<evidence type="ECO:0000256" key="3">
    <source>
        <dbReference type="PIRSR" id="PIRSR601559-50"/>
    </source>
</evidence>
<proteinExistence type="inferred from homology"/>
<sequence length="310" mass="33672">MNGGEPMPVLHTTLGALSAPPEGIILPHEHIFVDLRPLDAPNHGQAKTEDVVALMAPELKRARAAGIAALVECTPEGVGRHVEHVLAVSQAGNFPILVPTGIYREPWVPAWAHHADEGILQSWMMGDLEVGVGNTGVRAAFIKLSMGDDGITPVERKILRAAARAGAKTGAAIGSHTIRGRVVLEQIDELEACGFDPHRFISIHAQAEPDFALNLEVAHRGAWIEYDGIGWSEDEAYIRRILDMLEAGFEGQILLSMDRGWYDCAQPGGGTPHPFTYLVEVFLPKLRAAGVDEATLRRLTVENPFRAFAR</sequence>
<dbReference type="AlphaFoldDB" id="E8MZC3"/>
<feature type="binding site" evidence="4">
    <location>
        <position position="258"/>
    </location>
    <ligand>
        <name>Zn(2+)</name>
        <dbReference type="ChEBI" id="CHEBI:29105"/>
        <label>1</label>
    </ligand>
</feature>
<dbReference type="SUPFAM" id="SSF51556">
    <property type="entry name" value="Metallo-dependent hydrolases"/>
    <property type="match status" value="1"/>
</dbReference>
<dbReference type="EMBL" id="AP012029">
    <property type="protein sequence ID" value="BAJ62266.1"/>
    <property type="molecule type" value="Genomic_DNA"/>
</dbReference>
<comment type="similarity">
    <text evidence="5">Belongs to the metallo-dependent hydrolases superfamily. Phosphotriesterase family.</text>
</comment>
<dbReference type="Gene3D" id="3.20.20.140">
    <property type="entry name" value="Metal-dependent hydrolases"/>
    <property type="match status" value="1"/>
</dbReference>
<evidence type="ECO:0000313" key="7">
    <source>
        <dbReference type="Proteomes" id="UP000008922"/>
    </source>
</evidence>
<evidence type="ECO:0000256" key="1">
    <source>
        <dbReference type="ARBA" id="ARBA00022723"/>
    </source>
</evidence>
<feature type="binding site" evidence="4">
    <location>
        <position position="204"/>
    </location>
    <ligand>
        <name>Zn(2+)</name>
        <dbReference type="ChEBI" id="CHEBI:29105"/>
        <label>2</label>
    </ligand>
</feature>
<reference evidence="6 7" key="1">
    <citation type="submission" date="2010-12" db="EMBL/GenBank/DDBJ databases">
        <title>Whole genome sequence of Anaerolinea thermophila UNI-1.</title>
        <authorList>
            <person name="Narita-Yamada S."/>
            <person name="Kishi E."/>
            <person name="Watanabe Y."/>
            <person name="Takasaki K."/>
            <person name="Ankai A."/>
            <person name="Oguchi A."/>
            <person name="Fukui S."/>
            <person name="Takahashi M."/>
            <person name="Yashiro I."/>
            <person name="Hosoyama A."/>
            <person name="Sekiguchi Y."/>
            <person name="Hanada S."/>
            <person name="Fujita N."/>
        </authorList>
    </citation>
    <scope>NUCLEOTIDE SEQUENCE [LARGE SCALE GENOMIC DNA]</scope>
    <source>
        <strain evidence="7">DSM 14523 / JCM 11388 / NBRC 100420 / UNI-1</strain>
    </source>
</reference>
<dbReference type="InParanoid" id="E8MZC3"/>
<dbReference type="InterPro" id="IPR032466">
    <property type="entry name" value="Metal_Hydrolase"/>
</dbReference>
<evidence type="ECO:0000256" key="5">
    <source>
        <dbReference type="PROSITE-ProRule" id="PRU00679"/>
    </source>
</evidence>
<evidence type="ECO:0000256" key="2">
    <source>
        <dbReference type="ARBA" id="ARBA00022801"/>
    </source>
</evidence>
<feature type="binding site" description="via carbamate group" evidence="4">
    <location>
        <position position="143"/>
    </location>
    <ligand>
        <name>Zn(2+)</name>
        <dbReference type="ChEBI" id="CHEBI:29105"/>
        <label>2</label>
    </ligand>
</feature>
<evidence type="ECO:0000313" key="6">
    <source>
        <dbReference type="EMBL" id="BAJ62266.1"/>
    </source>
</evidence>
<dbReference type="HOGENOM" id="CLU_054760_1_0_0"/>
<dbReference type="KEGG" id="atm:ANT_02320"/>
<organism evidence="6 7">
    <name type="scientific">Anaerolinea thermophila (strain DSM 14523 / JCM 11388 / NBRC 100420 / UNI-1)</name>
    <dbReference type="NCBI Taxonomy" id="926569"/>
    <lineage>
        <taxon>Bacteria</taxon>
        <taxon>Bacillati</taxon>
        <taxon>Chloroflexota</taxon>
        <taxon>Anaerolineae</taxon>
        <taxon>Anaerolineales</taxon>
        <taxon>Anaerolineaceae</taxon>
        <taxon>Anaerolinea</taxon>
    </lineage>
</organism>
<gene>
    <name evidence="6" type="ordered locus">ANT_02320</name>
</gene>
<dbReference type="PANTHER" id="PTHR10819:SF3">
    <property type="entry name" value="PHOSPHOTRIESTERASE-RELATED PROTEIN"/>
    <property type="match status" value="1"/>
</dbReference>
<name>E8MZC3_ANATU</name>
<dbReference type="PANTHER" id="PTHR10819">
    <property type="entry name" value="PHOSPHOTRIESTERASE-RELATED"/>
    <property type="match status" value="1"/>
</dbReference>
<feature type="binding site" evidence="4">
    <location>
        <position position="30"/>
    </location>
    <ligand>
        <name>Zn(2+)</name>
        <dbReference type="ChEBI" id="CHEBI:29105"/>
        <label>1</label>
    </ligand>
</feature>
<dbReference type="Pfam" id="PF02126">
    <property type="entry name" value="PTE"/>
    <property type="match status" value="1"/>
</dbReference>
<accession>E8MZC3</accession>
<dbReference type="GO" id="GO:0016787">
    <property type="term" value="F:hydrolase activity"/>
    <property type="evidence" value="ECO:0007669"/>
    <property type="project" value="UniProtKB-KW"/>
</dbReference>
<dbReference type="eggNOG" id="COG1735">
    <property type="taxonomic scope" value="Bacteria"/>
</dbReference>